<dbReference type="EMBL" id="GBXM01078792">
    <property type="protein sequence ID" value="JAH29785.1"/>
    <property type="molecule type" value="Transcribed_RNA"/>
</dbReference>
<protein>
    <submittedName>
        <fullName evidence="1">Uncharacterized protein</fullName>
    </submittedName>
</protein>
<evidence type="ECO:0000313" key="1">
    <source>
        <dbReference type="EMBL" id="JAH29785.1"/>
    </source>
</evidence>
<proteinExistence type="predicted"/>
<dbReference type="AlphaFoldDB" id="A0A0E9RMZ8"/>
<accession>A0A0E9RMZ8</accession>
<reference evidence="1" key="1">
    <citation type="submission" date="2014-11" db="EMBL/GenBank/DDBJ databases">
        <authorList>
            <person name="Amaro Gonzalez C."/>
        </authorList>
    </citation>
    <scope>NUCLEOTIDE SEQUENCE</scope>
</reference>
<sequence length="44" mass="5068">MVIFYFLVQPCNSGPRCCWETLVHGHFTSALQHYPMVRMVGHCA</sequence>
<reference evidence="1" key="2">
    <citation type="journal article" date="2015" name="Fish Shellfish Immunol.">
        <title>Early steps in the European eel (Anguilla anguilla)-Vibrio vulnificus interaction in the gills: Role of the RtxA13 toxin.</title>
        <authorList>
            <person name="Callol A."/>
            <person name="Pajuelo D."/>
            <person name="Ebbesson L."/>
            <person name="Teles M."/>
            <person name="MacKenzie S."/>
            <person name="Amaro C."/>
        </authorList>
    </citation>
    <scope>NUCLEOTIDE SEQUENCE</scope>
</reference>
<organism evidence="1">
    <name type="scientific">Anguilla anguilla</name>
    <name type="common">European freshwater eel</name>
    <name type="synonym">Muraena anguilla</name>
    <dbReference type="NCBI Taxonomy" id="7936"/>
    <lineage>
        <taxon>Eukaryota</taxon>
        <taxon>Metazoa</taxon>
        <taxon>Chordata</taxon>
        <taxon>Craniata</taxon>
        <taxon>Vertebrata</taxon>
        <taxon>Euteleostomi</taxon>
        <taxon>Actinopterygii</taxon>
        <taxon>Neopterygii</taxon>
        <taxon>Teleostei</taxon>
        <taxon>Anguilliformes</taxon>
        <taxon>Anguillidae</taxon>
        <taxon>Anguilla</taxon>
    </lineage>
</organism>
<name>A0A0E9RMZ8_ANGAN</name>